<dbReference type="InterPro" id="IPR002347">
    <property type="entry name" value="SDR_fam"/>
</dbReference>
<dbReference type="AlphaFoldDB" id="A0A7X9P3M0"/>
<dbReference type="EMBL" id="JABANE010000019">
    <property type="protein sequence ID" value="NME68084.1"/>
    <property type="molecule type" value="Genomic_DNA"/>
</dbReference>
<accession>A0A7X9P3M0</accession>
<dbReference type="GO" id="GO:0016491">
    <property type="term" value="F:oxidoreductase activity"/>
    <property type="evidence" value="ECO:0007669"/>
    <property type="project" value="UniProtKB-KW"/>
</dbReference>
<organism evidence="2 3">
    <name type="scientific">Flammeovirga aprica JL-4</name>
    <dbReference type="NCBI Taxonomy" id="694437"/>
    <lineage>
        <taxon>Bacteria</taxon>
        <taxon>Pseudomonadati</taxon>
        <taxon>Bacteroidota</taxon>
        <taxon>Cytophagia</taxon>
        <taxon>Cytophagales</taxon>
        <taxon>Flammeovirgaceae</taxon>
        <taxon>Flammeovirga</taxon>
    </lineage>
</organism>
<dbReference type="RefSeq" id="WP_169656397.1">
    <property type="nucleotide sequence ID" value="NZ_JABANE010000019.1"/>
</dbReference>
<name>A0A7X9P3M0_9BACT</name>
<gene>
    <name evidence="2" type="ORF">HHU12_08940</name>
</gene>
<keyword evidence="3" id="KW-1185">Reference proteome</keyword>
<comment type="caution">
    <text evidence="2">The sequence shown here is derived from an EMBL/GenBank/DDBJ whole genome shotgun (WGS) entry which is preliminary data.</text>
</comment>
<dbReference type="Gene3D" id="3.40.50.720">
    <property type="entry name" value="NAD(P)-binding Rossmann-like Domain"/>
    <property type="match status" value="1"/>
</dbReference>
<dbReference type="Pfam" id="PF00106">
    <property type="entry name" value="adh_short"/>
    <property type="match status" value="1"/>
</dbReference>
<evidence type="ECO:0000313" key="2">
    <source>
        <dbReference type="EMBL" id="NME68084.1"/>
    </source>
</evidence>
<protein>
    <submittedName>
        <fullName evidence="2">SDR family NAD(P)-dependent oxidoreductase</fullName>
    </submittedName>
</protein>
<dbReference type="NCBIfam" id="NF004846">
    <property type="entry name" value="PRK06197.1"/>
    <property type="match status" value="1"/>
</dbReference>
<evidence type="ECO:0000313" key="3">
    <source>
        <dbReference type="Proteomes" id="UP000576082"/>
    </source>
</evidence>
<sequence length="304" mass="33835">MNIQDIKNFPSQKGRIAIVTGANIGLGLETSRFFALKEMKVILACRNMQKAESAMQDIRKTVPNADLLAMPLDLSDLESVRSFAQSYTEKFDSLDLLINNAGIMVPPFSKTKDGFESQMGVNYFAHFLLTGLLLPLLEKTEGSRIVALGSMAHKSGKIDFDNLNAEKSYSKFGAYSMSKLSCIMFAYELQRRLNAHNYQVKAVAAHPGGSMTNLMQHIPSFMVFLMENLFSGMFNTAQMGALPTVYAALGEDIKGGDYTGPDGFREVKGKNAIKVPSTDYSHREDLSKLLWDESERLTHFNYSF</sequence>
<proteinExistence type="predicted"/>
<evidence type="ECO:0000256" key="1">
    <source>
        <dbReference type="ARBA" id="ARBA00023002"/>
    </source>
</evidence>
<keyword evidence="1" id="KW-0560">Oxidoreductase</keyword>
<dbReference type="Proteomes" id="UP000576082">
    <property type="component" value="Unassembled WGS sequence"/>
</dbReference>
<dbReference type="CDD" id="cd05327">
    <property type="entry name" value="retinol-DH_like_SDR_c_like"/>
    <property type="match status" value="1"/>
</dbReference>
<reference evidence="2 3" key="1">
    <citation type="submission" date="2020-04" db="EMBL/GenBank/DDBJ databases">
        <title>Flammeovirga sp. SR4, a novel species isolated from seawater.</title>
        <authorList>
            <person name="Wang X."/>
        </authorList>
    </citation>
    <scope>NUCLEOTIDE SEQUENCE [LARGE SCALE GENOMIC DNA]</scope>
    <source>
        <strain evidence="2 3">ATCC 23126</strain>
    </source>
</reference>
<dbReference type="PANTHER" id="PTHR43157">
    <property type="entry name" value="PHOSPHATIDYLINOSITOL-GLYCAN BIOSYNTHESIS CLASS F PROTEIN-RELATED"/>
    <property type="match status" value="1"/>
</dbReference>
<dbReference type="InterPro" id="IPR036291">
    <property type="entry name" value="NAD(P)-bd_dom_sf"/>
</dbReference>
<dbReference type="SUPFAM" id="SSF51735">
    <property type="entry name" value="NAD(P)-binding Rossmann-fold domains"/>
    <property type="match status" value="1"/>
</dbReference>
<dbReference type="PANTHER" id="PTHR43157:SF31">
    <property type="entry name" value="PHOSPHATIDYLINOSITOL-GLYCAN BIOSYNTHESIS CLASS F PROTEIN"/>
    <property type="match status" value="1"/>
</dbReference>
<dbReference type="PRINTS" id="PR00081">
    <property type="entry name" value="GDHRDH"/>
</dbReference>